<dbReference type="Pfam" id="PF13361">
    <property type="entry name" value="UvrD_C"/>
    <property type="match status" value="1"/>
</dbReference>
<comment type="caution">
    <text evidence="6">The sequence shown here is derived from an EMBL/GenBank/DDBJ whole genome shotgun (WGS) entry which is preliminary data.</text>
</comment>
<evidence type="ECO:0000256" key="2">
    <source>
        <dbReference type="ARBA" id="ARBA00022801"/>
    </source>
</evidence>
<reference evidence="6 7" key="1">
    <citation type="submission" date="2019-11" db="EMBL/GenBank/DDBJ databases">
        <title>Acidiferrimicrobium australis gen. nov., sp. nov., an acidophilic and obligately heterotrophic, member of the Actinobacteria that catalyses dissimilatory oxido- reduction of iron isolated from metal-rich acidic water in Chile.</title>
        <authorList>
            <person name="Gonzalez D."/>
            <person name="Huber K."/>
            <person name="Hedrich S."/>
            <person name="Rojas-Villalobos C."/>
            <person name="Quatrini R."/>
            <person name="Dinamarca M.A."/>
            <person name="Schwarz A."/>
            <person name="Canales C."/>
            <person name="Nancucheo I."/>
        </authorList>
    </citation>
    <scope>NUCLEOTIDE SEQUENCE [LARGE SCALE GENOMIC DNA]</scope>
    <source>
        <strain evidence="6 7">USS-CCA1</strain>
    </source>
</reference>
<keyword evidence="7" id="KW-1185">Reference proteome</keyword>
<keyword evidence="3 6" id="KW-0347">Helicase</keyword>
<evidence type="ECO:0000313" key="7">
    <source>
        <dbReference type="Proteomes" id="UP000437736"/>
    </source>
</evidence>
<dbReference type="Gene3D" id="1.10.486.10">
    <property type="entry name" value="PCRA, domain 4"/>
    <property type="match status" value="1"/>
</dbReference>
<dbReference type="Gene3D" id="3.40.50.300">
    <property type="entry name" value="P-loop containing nucleotide triphosphate hydrolases"/>
    <property type="match status" value="1"/>
</dbReference>
<dbReference type="InterPro" id="IPR000212">
    <property type="entry name" value="DNA_helicase_UvrD/REP"/>
</dbReference>
<dbReference type="InterPro" id="IPR027417">
    <property type="entry name" value="P-loop_NTPase"/>
</dbReference>
<accession>A0ABW9QYB6</accession>
<organism evidence="6 7">
    <name type="scientific">Acidiferrimicrobium australe</name>
    <dbReference type="NCBI Taxonomy" id="2664430"/>
    <lineage>
        <taxon>Bacteria</taxon>
        <taxon>Bacillati</taxon>
        <taxon>Actinomycetota</taxon>
        <taxon>Acidimicrobiia</taxon>
        <taxon>Acidimicrobiales</taxon>
        <taxon>Acidimicrobiaceae</taxon>
        <taxon>Acidiferrimicrobium</taxon>
    </lineage>
</organism>
<feature type="non-terminal residue" evidence="6">
    <location>
        <position position="171"/>
    </location>
</feature>
<keyword evidence="1" id="KW-0547">Nucleotide-binding</keyword>
<dbReference type="InterPro" id="IPR014017">
    <property type="entry name" value="DNA_helicase_UvrD-like_C"/>
</dbReference>
<dbReference type="GO" id="GO:0004386">
    <property type="term" value="F:helicase activity"/>
    <property type="evidence" value="ECO:0007669"/>
    <property type="project" value="UniProtKB-KW"/>
</dbReference>
<evidence type="ECO:0000256" key="4">
    <source>
        <dbReference type="ARBA" id="ARBA00022840"/>
    </source>
</evidence>
<proteinExistence type="predicted"/>
<dbReference type="SUPFAM" id="SSF52540">
    <property type="entry name" value="P-loop containing nucleoside triphosphate hydrolases"/>
    <property type="match status" value="1"/>
</dbReference>
<dbReference type="PANTHER" id="PTHR11070:SF3">
    <property type="entry name" value="DNA 3'-5' HELICASE"/>
    <property type="match status" value="1"/>
</dbReference>
<keyword evidence="4" id="KW-0067">ATP-binding</keyword>
<sequence>MPARSREDLVALAAALHDCRSGQLPPGAQVERLRQALEPLVRRRYDRPEPRLADLDALARLATSAPTRAALVAELTLDPPSSTGDLAGPPGLDDDWLTLSTVHSAKGGEWDAVHLIHAADGAFPSDLATRDAEGVDEERRLFYVALTRARRHLHVYAPLRYHHGDPAGFGD</sequence>
<evidence type="ECO:0000256" key="3">
    <source>
        <dbReference type="ARBA" id="ARBA00022806"/>
    </source>
</evidence>
<name>A0ABW9QYB6_9ACTN</name>
<dbReference type="PANTHER" id="PTHR11070">
    <property type="entry name" value="UVRD / RECB / PCRA DNA HELICASE FAMILY MEMBER"/>
    <property type="match status" value="1"/>
</dbReference>
<evidence type="ECO:0000259" key="5">
    <source>
        <dbReference type="Pfam" id="PF13361"/>
    </source>
</evidence>
<gene>
    <name evidence="6" type="ORF">GHK86_16585</name>
</gene>
<protein>
    <submittedName>
        <fullName evidence="6">ATP-dependent helicase</fullName>
    </submittedName>
</protein>
<dbReference type="Proteomes" id="UP000437736">
    <property type="component" value="Unassembled WGS sequence"/>
</dbReference>
<evidence type="ECO:0000313" key="6">
    <source>
        <dbReference type="EMBL" id="MST34331.1"/>
    </source>
</evidence>
<dbReference type="EMBL" id="WJHE01000947">
    <property type="protein sequence ID" value="MST34331.1"/>
    <property type="molecule type" value="Genomic_DNA"/>
</dbReference>
<keyword evidence="2" id="KW-0378">Hydrolase</keyword>
<evidence type="ECO:0000256" key="1">
    <source>
        <dbReference type="ARBA" id="ARBA00022741"/>
    </source>
</evidence>
<feature type="domain" description="UvrD-like helicase C-terminal" evidence="5">
    <location>
        <begin position="97"/>
        <end position="155"/>
    </location>
</feature>